<gene>
    <name evidence="4" type="ORF">F3Y22_tig00110174pilonHSYRG00524</name>
</gene>
<dbReference type="GO" id="GO:0004601">
    <property type="term" value="F:peroxidase activity"/>
    <property type="evidence" value="ECO:0007669"/>
    <property type="project" value="UniProtKB-KW"/>
</dbReference>
<dbReference type="InterPro" id="IPR010255">
    <property type="entry name" value="Haem_peroxidase_sf"/>
</dbReference>
<name>A0A6A3BFF7_HIBSY</name>
<keyword evidence="1" id="KW-0560">Oxidoreductase</keyword>
<dbReference type="PANTHER" id="PTHR31356">
    <property type="entry name" value="THYLAKOID LUMENAL 29 KDA PROTEIN, CHLOROPLASTIC-RELATED"/>
    <property type="match status" value="1"/>
</dbReference>
<comment type="similarity">
    <text evidence="2">Belongs to the peroxidase family.</text>
</comment>
<feature type="domain" description="Plant heme peroxidase family profile" evidence="3">
    <location>
        <begin position="1"/>
        <end position="30"/>
    </location>
</feature>
<protein>
    <submittedName>
        <fullName evidence="4">L-ascorbate peroxidase T</fullName>
    </submittedName>
</protein>
<evidence type="ECO:0000313" key="4">
    <source>
        <dbReference type="EMBL" id="KAE8715464.1"/>
    </source>
</evidence>
<dbReference type="InterPro" id="IPR044831">
    <property type="entry name" value="Ccp1-like"/>
</dbReference>
<keyword evidence="5" id="KW-1185">Reference proteome</keyword>
<dbReference type="Proteomes" id="UP000436088">
    <property type="component" value="Unassembled WGS sequence"/>
</dbReference>
<dbReference type="GO" id="GO:0020037">
    <property type="term" value="F:heme binding"/>
    <property type="evidence" value="ECO:0007669"/>
    <property type="project" value="InterPro"/>
</dbReference>
<dbReference type="GO" id="GO:0000302">
    <property type="term" value="P:response to reactive oxygen species"/>
    <property type="evidence" value="ECO:0007669"/>
    <property type="project" value="TreeGrafter"/>
</dbReference>
<dbReference type="Gene3D" id="1.10.420.10">
    <property type="entry name" value="Peroxidase, domain 2"/>
    <property type="match status" value="2"/>
</dbReference>
<evidence type="ECO:0000256" key="1">
    <source>
        <dbReference type="ARBA" id="ARBA00023002"/>
    </source>
</evidence>
<proteinExistence type="inferred from homology"/>
<organism evidence="4 5">
    <name type="scientific">Hibiscus syriacus</name>
    <name type="common">Rose of Sharon</name>
    <dbReference type="NCBI Taxonomy" id="106335"/>
    <lineage>
        <taxon>Eukaryota</taxon>
        <taxon>Viridiplantae</taxon>
        <taxon>Streptophyta</taxon>
        <taxon>Embryophyta</taxon>
        <taxon>Tracheophyta</taxon>
        <taxon>Spermatophyta</taxon>
        <taxon>Magnoliopsida</taxon>
        <taxon>eudicotyledons</taxon>
        <taxon>Gunneridae</taxon>
        <taxon>Pentapetalae</taxon>
        <taxon>rosids</taxon>
        <taxon>malvids</taxon>
        <taxon>Malvales</taxon>
        <taxon>Malvaceae</taxon>
        <taxon>Malvoideae</taxon>
        <taxon>Hibiscus</taxon>
    </lineage>
</organism>
<dbReference type="AlphaFoldDB" id="A0A6A3BFF7"/>
<evidence type="ECO:0000313" key="5">
    <source>
        <dbReference type="Proteomes" id="UP000436088"/>
    </source>
</evidence>
<dbReference type="Pfam" id="PF00141">
    <property type="entry name" value="peroxidase"/>
    <property type="match status" value="1"/>
</dbReference>
<sequence length="111" mass="12653">MRKFFYRMGFNDKEIVALSGARTLGRARPERSSWGKPETKYTEIKAKRDEDLFVLPIDAVLFEAPSFKLYAEKYAEDQDTFFKDFAEAHAKLSNLGAKFDPPEGIILDAAP</sequence>
<comment type="caution">
    <text evidence="4">The sequence shown here is derived from an EMBL/GenBank/DDBJ whole genome shotgun (WGS) entry which is preliminary data.</text>
</comment>
<evidence type="ECO:0000259" key="3">
    <source>
        <dbReference type="Pfam" id="PF00141"/>
    </source>
</evidence>
<dbReference type="SUPFAM" id="SSF48113">
    <property type="entry name" value="Heme-dependent peroxidases"/>
    <property type="match status" value="1"/>
</dbReference>
<dbReference type="PANTHER" id="PTHR31356:SF66">
    <property type="entry name" value="CATALASE-PEROXIDASE"/>
    <property type="match status" value="1"/>
</dbReference>
<dbReference type="GO" id="GO:0042744">
    <property type="term" value="P:hydrogen peroxide catabolic process"/>
    <property type="evidence" value="ECO:0007669"/>
    <property type="project" value="TreeGrafter"/>
</dbReference>
<dbReference type="GO" id="GO:0034599">
    <property type="term" value="P:cellular response to oxidative stress"/>
    <property type="evidence" value="ECO:0007669"/>
    <property type="project" value="InterPro"/>
</dbReference>
<accession>A0A6A3BFF7</accession>
<reference evidence="4" key="1">
    <citation type="submission" date="2019-09" db="EMBL/GenBank/DDBJ databases">
        <title>Draft genome information of white flower Hibiscus syriacus.</title>
        <authorList>
            <person name="Kim Y.-M."/>
        </authorList>
    </citation>
    <scope>NUCLEOTIDE SEQUENCE [LARGE SCALE GENOMIC DNA]</scope>
    <source>
        <strain evidence="4">YM2019G1</strain>
    </source>
</reference>
<keyword evidence="4" id="KW-0575">Peroxidase</keyword>
<dbReference type="InterPro" id="IPR002016">
    <property type="entry name" value="Haem_peroxidase"/>
</dbReference>
<dbReference type="EMBL" id="VEPZ02000861">
    <property type="protein sequence ID" value="KAE8715464.1"/>
    <property type="molecule type" value="Genomic_DNA"/>
</dbReference>
<evidence type="ECO:0000256" key="2">
    <source>
        <dbReference type="RuleBase" id="RU004241"/>
    </source>
</evidence>